<dbReference type="EMBL" id="PTIY01000012">
    <property type="protein sequence ID" value="PPK68261.1"/>
    <property type="molecule type" value="Genomic_DNA"/>
</dbReference>
<evidence type="ECO:0000256" key="3">
    <source>
        <dbReference type="ARBA" id="ARBA00022553"/>
    </source>
</evidence>
<evidence type="ECO:0000259" key="10">
    <source>
        <dbReference type="PROSITE" id="PS50112"/>
    </source>
</evidence>
<keyword evidence="13" id="KW-1185">Reference proteome</keyword>
<name>A0A2S6GT13_9GAMM</name>
<dbReference type="InterPro" id="IPR004358">
    <property type="entry name" value="Sig_transdc_His_kin-like_C"/>
</dbReference>
<dbReference type="GO" id="GO:0005524">
    <property type="term" value="F:ATP binding"/>
    <property type="evidence" value="ECO:0007669"/>
    <property type="project" value="UniProtKB-KW"/>
</dbReference>
<dbReference type="AlphaFoldDB" id="A0A2S6GT13"/>
<dbReference type="InterPro" id="IPR000014">
    <property type="entry name" value="PAS"/>
</dbReference>
<protein>
    <recommendedName>
        <fullName evidence="2">histidine kinase</fullName>
        <ecNumber evidence="2">2.7.13.3</ecNumber>
    </recommendedName>
</protein>
<evidence type="ECO:0000313" key="12">
    <source>
        <dbReference type="EMBL" id="PPK68261.1"/>
    </source>
</evidence>
<evidence type="ECO:0000259" key="11">
    <source>
        <dbReference type="PROSITE" id="PS50113"/>
    </source>
</evidence>
<dbReference type="InterPro" id="IPR003594">
    <property type="entry name" value="HATPase_dom"/>
</dbReference>
<dbReference type="Pfam" id="PF02518">
    <property type="entry name" value="HATPase_c"/>
    <property type="match status" value="1"/>
</dbReference>
<evidence type="ECO:0000313" key="13">
    <source>
        <dbReference type="Proteomes" id="UP000238071"/>
    </source>
</evidence>
<keyword evidence="6" id="KW-0418">Kinase</keyword>
<evidence type="ECO:0000259" key="9">
    <source>
        <dbReference type="PROSITE" id="PS50109"/>
    </source>
</evidence>
<dbReference type="EC" id="2.7.13.3" evidence="2"/>
<dbReference type="SUPFAM" id="SSF55785">
    <property type="entry name" value="PYP-like sensor domain (PAS domain)"/>
    <property type="match status" value="2"/>
</dbReference>
<evidence type="ECO:0000256" key="4">
    <source>
        <dbReference type="ARBA" id="ARBA00022679"/>
    </source>
</evidence>
<dbReference type="InterPro" id="IPR036097">
    <property type="entry name" value="HisK_dim/P_sf"/>
</dbReference>
<keyword evidence="3" id="KW-0597">Phosphoprotein</keyword>
<dbReference type="SUPFAM" id="SSF55874">
    <property type="entry name" value="ATPase domain of HSP90 chaperone/DNA topoisomerase II/histidine kinase"/>
    <property type="match status" value="1"/>
</dbReference>
<comment type="catalytic activity">
    <reaction evidence="1">
        <text>ATP + protein L-histidine = ADP + protein N-phospho-L-histidine.</text>
        <dbReference type="EC" id="2.7.13.3"/>
    </reaction>
</comment>
<dbReference type="Pfam" id="PF00512">
    <property type="entry name" value="HisKA"/>
    <property type="match status" value="1"/>
</dbReference>
<evidence type="ECO:0000256" key="1">
    <source>
        <dbReference type="ARBA" id="ARBA00000085"/>
    </source>
</evidence>
<dbReference type="InterPro" id="IPR013656">
    <property type="entry name" value="PAS_4"/>
</dbReference>
<dbReference type="CDD" id="cd00082">
    <property type="entry name" value="HisKA"/>
    <property type="match status" value="1"/>
</dbReference>
<evidence type="ECO:0000256" key="6">
    <source>
        <dbReference type="ARBA" id="ARBA00022777"/>
    </source>
</evidence>
<keyword evidence="4" id="KW-0808">Transferase</keyword>
<dbReference type="PROSITE" id="PS50112">
    <property type="entry name" value="PAS"/>
    <property type="match status" value="1"/>
</dbReference>
<reference evidence="12 13" key="1">
    <citation type="submission" date="2018-02" db="EMBL/GenBank/DDBJ databases">
        <title>Subsurface microbial communities from deep shales in Ohio and West Virginia, USA.</title>
        <authorList>
            <person name="Wrighton K."/>
        </authorList>
    </citation>
    <scope>NUCLEOTIDE SEQUENCE [LARGE SCALE GENOMIC DNA]</scope>
    <source>
        <strain evidence="12 13">OWC-G53F</strain>
    </source>
</reference>
<dbReference type="SUPFAM" id="SSF47384">
    <property type="entry name" value="Homodimeric domain of signal transducing histidine kinase"/>
    <property type="match status" value="1"/>
</dbReference>
<dbReference type="PROSITE" id="PS50109">
    <property type="entry name" value="HIS_KIN"/>
    <property type="match status" value="1"/>
</dbReference>
<dbReference type="Gene3D" id="3.30.565.10">
    <property type="entry name" value="Histidine kinase-like ATPase, C-terminal domain"/>
    <property type="match status" value="1"/>
</dbReference>
<evidence type="ECO:0000256" key="8">
    <source>
        <dbReference type="ARBA" id="ARBA00023012"/>
    </source>
</evidence>
<keyword evidence="8" id="KW-0902">Two-component regulatory system</keyword>
<dbReference type="Pfam" id="PF08448">
    <property type="entry name" value="PAS_4"/>
    <property type="match status" value="2"/>
</dbReference>
<dbReference type="Gene3D" id="3.30.450.20">
    <property type="entry name" value="PAS domain"/>
    <property type="match status" value="2"/>
</dbReference>
<gene>
    <name evidence="12" type="ORF">B0F88_11293</name>
</gene>
<feature type="domain" description="Histidine kinase" evidence="9">
    <location>
        <begin position="277"/>
        <end position="486"/>
    </location>
</feature>
<dbReference type="InterPro" id="IPR035965">
    <property type="entry name" value="PAS-like_dom_sf"/>
</dbReference>
<dbReference type="PANTHER" id="PTHR43065:SF46">
    <property type="entry name" value="C4-DICARBOXYLATE TRANSPORT SENSOR PROTEIN DCTB"/>
    <property type="match status" value="1"/>
</dbReference>
<feature type="domain" description="PAS" evidence="10">
    <location>
        <begin position="138"/>
        <end position="183"/>
    </location>
</feature>
<feature type="domain" description="PAC" evidence="11">
    <location>
        <begin position="211"/>
        <end position="264"/>
    </location>
</feature>
<dbReference type="PANTHER" id="PTHR43065">
    <property type="entry name" value="SENSOR HISTIDINE KINASE"/>
    <property type="match status" value="1"/>
</dbReference>
<dbReference type="GO" id="GO:0000155">
    <property type="term" value="F:phosphorelay sensor kinase activity"/>
    <property type="evidence" value="ECO:0007669"/>
    <property type="project" value="InterPro"/>
</dbReference>
<dbReference type="RefSeq" id="WP_104424686.1">
    <property type="nucleotide sequence ID" value="NZ_PTIY01000012.1"/>
</dbReference>
<dbReference type="PRINTS" id="PR00344">
    <property type="entry name" value="BCTRLSENSOR"/>
</dbReference>
<dbReference type="Gene3D" id="1.10.287.130">
    <property type="match status" value="1"/>
</dbReference>
<evidence type="ECO:0000256" key="7">
    <source>
        <dbReference type="ARBA" id="ARBA00022840"/>
    </source>
</evidence>
<dbReference type="SMART" id="SM00388">
    <property type="entry name" value="HisKA"/>
    <property type="match status" value="1"/>
</dbReference>
<sequence length="486" mass="54134">MPDNPFKKKSKNHFELLYNMLLDAIPSSVLMVDEKLHVVSVNQNFLLKSQRSNANTVGRPLSEVFPTVILENTGLEERIRNVFRSGSPVNGQKMTYRAPGVPIRIYYYSILPIPTNQIMLLMEDVTEQVRLSEEVRRVERHLASVVESASDIVLSTDIEGRILTWNSAAEKLSGLSSHEVHGRYFFEFCDTTQKQPVRLIFMRMKNSNESHTTEFHLLTPNNGGSILISWVFSPMKDDYGQTVGTVVVGRDLAERRKLELQLRQSQKLTALGVMAGGIAHEIRNPLAVCSSAAQFLLEDNITAEFHKECSKKIQANIQKASAIIENLLRFARSSLDTEMVEVELNAVLKETIDLVANQAKVQKIQILLPMQKKYILVSGVSGLLQQVFMNIFLNAINAMPEGGVLRIVVDTFEDRVVVRISDTGIGIPSGELDKIFDPFHTSSPVGQGTGLGLSICYSIIQQHLGSIQAESRYGEGATIIVTLPLL</sequence>
<dbReference type="InterPro" id="IPR036890">
    <property type="entry name" value="HATPase_C_sf"/>
</dbReference>
<keyword evidence="7" id="KW-0067">ATP-binding</keyword>
<comment type="caution">
    <text evidence="12">The sequence shown here is derived from an EMBL/GenBank/DDBJ whole genome shotgun (WGS) entry which is preliminary data.</text>
</comment>
<keyword evidence="5" id="KW-0547">Nucleotide-binding</keyword>
<organism evidence="12 13">
    <name type="scientific">Methylobacter tundripaludum</name>
    <dbReference type="NCBI Taxonomy" id="173365"/>
    <lineage>
        <taxon>Bacteria</taxon>
        <taxon>Pseudomonadati</taxon>
        <taxon>Pseudomonadota</taxon>
        <taxon>Gammaproteobacteria</taxon>
        <taxon>Methylococcales</taxon>
        <taxon>Methylococcaceae</taxon>
        <taxon>Methylobacter</taxon>
    </lineage>
</organism>
<proteinExistence type="predicted"/>
<evidence type="ECO:0000256" key="2">
    <source>
        <dbReference type="ARBA" id="ARBA00012438"/>
    </source>
</evidence>
<dbReference type="InterPro" id="IPR003661">
    <property type="entry name" value="HisK_dim/P_dom"/>
</dbReference>
<dbReference type="OrthoDB" id="1931120at2"/>
<dbReference type="Proteomes" id="UP000238071">
    <property type="component" value="Unassembled WGS sequence"/>
</dbReference>
<dbReference type="SMART" id="SM00387">
    <property type="entry name" value="HATPase_c"/>
    <property type="match status" value="1"/>
</dbReference>
<accession>A0A2S6GT13</accession>
<dbReference type="NCBIfam" id="TIGR00229">
    <property type="entry name" value="sensory_box"/>
    <property type="match status" value="1"/>
</dbReference>
<dbReference type="CDD" id="cd00130">
    <property type="entry name" value="PAS"/>
    <property type="match status" value="1"/>
</dbReference>
<dbReference type="InterPro" id="IPR000700">
    <property type="entry name" value="PAS-assoc_C"/>
</dbReference>
<dbReference type="InterPro" id="IPR005467">
    <property type="entry name" value="His_kinase_dom"/>
</dbReference>
<dbReference type="PROSITE" id="PS50113">
    <property type="entry name" value="PAC"/>
    <property type="match status" value="1"/>
</dbReference>
<evidence type="ECO:0000256" key="5">
    <source>
        <dbReference type="ARBA" id="ARBA00022741"/>
    </source>
</evidence>
<dbReference type="SMART" id="SM00091">
    <property type="entry name" value="PAS"/>
    <property type="match status" value="2"/>
</dbReference>